<evidence type="ECO:0000256" key="2">
    <source>
        <dbReference type="ARBA" id="ARBA00023002"/>
    </source>
</evidence>
<feature type="active site" evidence="3">
    <location>
        <position position="251"/>
    </location>
</feature>
<organism evidence="6 7">
    <name type="scientific">Actinomadura bangladeshensis</name>
    <dbReference type="NCBI Taxonomy" id="453573"/>
    <lineage>
        <taxon>Bacteria</taxon>
        <taxon>Bacillati</taxon>
        <taxon>Actinomycetota</taxon>
        <taxon>Actinomycetes</taxon>
        <taxon>Streptosporangiales</taxon>
        <taxon>Thermomonosporaceae</taxon>
        <taxon>Actinomadura</taxon>
    </lineage>
</organism>
<dbReference type="InterPro" id="IPR016163">
    <property type="entry name" value="Ald_DH_C"/>
</dbReference>
<comment type="caution">
    <text evidence="6">The sequence shown here is derived from an EMBL/GenBank/DDBJ whole genome shotgun (WGS) entry which is preliminary data.</text>
</comment>
<dbReference type="PROSITE" id="PS00687">
    <property type="entry name" value="ALDEHYDE_DEHYDR_GLU"/>
    <property type="match status" value="1"/>
</dbReference>
<proteinExistence type="inferred from homology"/>
<evidence type="ECO:0000256" key="3">
    <source>
        <dbReference type="PROSITE-ProRule" id="PRU10007"/>
    </source>
</evidence>
<dbReference type="OrthoDB" id="6882680at2"/>
<keyword evidence="7" id="KW-1185">Reference proteome</keyword>
<dbReference type="Gene3D" id="3.40.605.10">
    <property type="entry name" value="Aldehyde Dehydrogenase, Chain A, domain 1"/>
    <property type="match status" value="1"/>
</dbReference>
<dbReference type="FunFam" id="3.40.605.10:FF:000007">
    <property type="entry name" value="NAD/NADP-dependent betaine aldehyde dehydrogenase"/>
    <property type="match status" value="1"/>
</dbReference>
<dbReference type="InterPro" id="IPR029510">
    <property type="entry name" value="Ald_DH_CS_GLU"/>
</dbReference>
<dbReference type="GO" id="GO:0016620">
    <property type="term" value="F:oxidoreductase activity, acting on the aldehyde or oxo group of donors, NAD or NADP as acceptor"/>
    <property type="evidence" value="ECO:0007669"/>
    <property type="project" value="InterPro"/>
</dbReference>
<comment type="similarity">
    <text evidence="1 4">Belongs to the aldehyde dehydrogenase family.</text>
</comment>
<dbReference type="Gene3D" id="3.40.309.10">
    <property type="entry name" value="Aldehyde Dehydrogenase, Chain A, domain 2"/>
    <property type="match status" value="1"/>
</dbReference>
<accession>A0A4R4PDL5</accession>
<evidence type="ECO:0000313" key="7">
    <source>
        <dbReference type="Proteomes" id="UP000295431"/>
    </source>
</evidence>
<feature type="domain" description="Aldehyde dehydrogenase" evidence="5">
    <location>
        <begin position="8"/>
        <end position="475"/>
    </location>
</feature>
<dbReference type="InterPro" id="IPR016161">
    <property type="entry name" value="Ald_DH/histidinol_DH"/>
</dbReference>
<dbReference type="Pfam" id="PF00171">
    <property type="entry name" value="Aldedh"/>
    <property type="match status" value="1"/>
</dbReference>
<sequence length="483" mass="52856">MLIDGDLVESSSGRRFDNINPATEEVIGQVADGTPADTDRAIAAARRAFDTTDWPTDREMRARALLQLQDALESERELYRQELIDETGMPRSLVASAHLDATLEDALRFPAGMIRDFAWERSLDPVAKGGQVVRRTVRKEAVGVVGAIVPWNVPLEVTLHKLGQALATGNTVVLKPAPDTPFNATRLARLVVDKTDIPPGVLNVVTSSDHLIGEALVTDPRVDMISFTGSTATGRRIAEKAAPTLKRLFLELGGKSAHILFDDADLDVQLPLAARWVTAHAGQGCHLPTRLLAPRSRYDEIVERVRAEMEQVPYGDPNDPDVHMGPVISARQHERVLGYLRLGREEGARLVTGGRRPAHLDKGFFIEPTVFADVDNSMRIAREEIFGPVLVVIPYDDEDDAVRIANDSQYGLAGNISTQDPERALRVASRLRVGVARINGSDPYAADAPFGGYKQSGLGRQNGVEGFEQYLQTKTLGLPDTFR</sequence>
<dbReference type="FunFam" id="3.40.309.10:FF:000012">
    <property type="entry name" value="Betaine aldehyde dehydrogenase"/>
    <property type="match status" value="1"/>
</dbReference>
<evidence type="ECO:0000313" key="6">
    <source>
        <dbReference type="EMBL" id="TDC19297.1"/>
    </source>
</evidence>
<evidence type="ECO:0000256" key="1">
    <source>
        <dbReference type="ARBA" id="ARBA00009986"/>
    </source>
</evidence>
<evidence type="ECO:0000256" key="4">
    <source>
        <dbReference type="RuleBase" id="RU003345"/>
    </source>
</evidence>
<reference evidence="6 7" key="1">
    <citation type="submission" date="2019-03" db="EMBL/GenBank/DDBJ databases">
        <title>Draft genome sequences of novel Actinobacteria.</title>
        <authorList>
            <person name="Sahin N."/>
            <person name="Ay H."/>
            <person name="Saygin H."/>
        </authorList>
    </citation>
    <scope>NUCLEOTIDE SEQUENCE [LARGE SCALE GENOMIC DNA]</scope>
    <source>
        <strain evidence="6 7">DSM 45347</strain>
    </source>
</reference>
<dbReference type="InterPro" id="IPR015590">
    <property type="entry name" value="Aldehyde_DH_dom"/>
</dbReference>
<gene>
    <name evidence="6" type="ORF">E1284_04210</name>
</gene>
<dbReference type="Proteomes" id="UP000295431">
    <property type="component" value="Unassembled WGS sequence"/>
</dbReference>
<dbReference type="InterPro" id="IPR016162">
    <property type="entry name" value="Ald_DH_N"/>
</dbReference>
<dbReference type="SUPFAM" id="SSF53720">
    <property type="entry name" value="ALDH-like"/>
    <property type="match status" value="1"/>
</dbReference>
<name>A0A4R4PDL5_9ACTN</name>
<dbReference type="EMBL" id="SMJW01000011">
    <property type="protein sequence ID" value="TDC19297.1"/>
    <property type="molecule type" value="Genomic_DNA"/>
</dbReference>
<dbReference type="PANTHER" id="PTHR42804">
    <property type="entry name" value="ALDEHYDE DEHYDROGENASE"/>
    <property type="match status" value="1"/>
</dbReference>
<dbReference type="PANTHER" id="PTHR42804:SF1">
    <property type="entry name" value="ALDEHYDE DEHYDROGENASE-RELATED"/>
    <property type="match status" value="1"/>
</dbReference>
<keyword evidence="2 4" id="KW-0560">Oxidoreductase</keyword>
<dbReference type="CDD" id="cd07089">
    <property type="entry name" value="ALDH_CddD-AldA-like"/>
    <property type="match status" value="1"/>
</dbReference>
<evidence type="ECO:0000259" key="5">
    <source>
        <dbReference type="Pfam" id="PF00171"/>
    </source>
</evidence>
<dbReference type="AlphaFoldDB" id="A0A4R4PDL5"/>
<protein>
    <submittedName>
        <fullName evidence="6">Aldehyde dehydrogenase family protein</fullName>
    </submittedName>
</protein>